<protein>
    <submittedName>
        <fullName evidence="1">Uncharacterized protein</fullName>
    </submittedName>
</protein>
<name>A0A6G0TNR0_APHGL</name>
<evidence type="ECO:0000313" key="2">
    <source>
        <dbReference type="Proteomes" id="UP000475862"/>
    </source>
</evidence>
<comment type="caution">
    <text evidence="1">The sequence shown here is derived from an EMBL/GenBank/DDBJ whole genome shotgun (WGS) entry which is preliminary data.</text>
</comment>
<evidence type="ECO:0000313" key="1">
    <source>
        <dbReference type="EMBL" id="KAE9536190.1"/>
    </source>
</evidence>
<proteinExistence type="predicted"/>
<organism evidence="1 2">
    <name type="scientific">Aphis glycines</name>
    <name type="common">Soybean aphid</name>
    <dbReference type="NCBI Taxonomy" id="307491"/>
    <lineage>
        <taxon>Eukaryota</taxon>
        <taxon>Metazoa</taxon>
        <taxon>Ecdysozoa</taxon>
        <taxon>Arthropoda</taxon>
        <taxon>Hexapoda</taxon>
        <taxon>Insecta</taxon>
        <taxon>Pterygota</taxon>
        <taxon>Neoptera</taxon>
        <taxon>Paraneoptera</taxon>
        <taxon>Hemiptera</taxon>
        <taxon>Sternorrhyncha</taxon>
        <taxon>Aphidomorpha</taxon>
        <taxon>Aphidoidea</taxon>
        <taxon>Aphididae</taxon>
        <taxon>Aphidini</taxon>
        <taxon>Aphis</taxon>
        <taxon>Aphis</taxon>
    </lineage>
</organism>
<gene>
    <name evidence="1" type="ORF">AGLY_007413</name>
</gene>
<dbReference type="AlphaFoldDB" id="A0A6G0TNR0"/>
<sequence>MDDALPDTVTREINNIVFRKDRYLSSALLITEIKYMFENEDNPQALKHEHRALLQNLRCKKLTLVRPELFYSWCMEQALGEHGILHQNTTEFMTIFRASEGRYLLAHQDWTFEIAPTTPLRLPRLITQIYDRKTKKNDLFDSNTYDTRLYVEWKVRNIEDAAYGNLHLVRKNATKAFVITHAHLAGIRDMITAWFDT</sequence>
<keyword evidence="2" id="KW-1185">Reference proteome</keyword>
<dbReference type="OrthoDB" id="6780295at2759"/>
<dbReference type="EMBL" id="VYZN01000024">
    <property type="protein sequence ID" value="KAE9536190.1"/>
    <property type="molecule type" value="Genomic_DNA"/>
</dbReference>
<accession>A0A6G0TNR0</accession>
<reference evidence="1 2" key="1">
    <citation type="submission" date="2019-08" db="EMBL/GenBank/DDBJ databases">
        <title>The genome of the soybean aphid Biotype 1, its phylome, world population structure and adaptation to the North American continent.</title>
        <authorList>
            <person name="Giordano R."/>
            <person name="Donthu R.K."/>
            <person name="Hernandez A.G."/>
            <person name="Wright C.L."/>
            <person name="Zimin A.V."/>
        </authorList>
    </citation>
    <scope>NUCLEOTIDE SEQUENCE [LARGE SCALE GENOMIC DNA]</scope>
    <source>
        <tissue evidence="1">Whole aphids</tissue>
    </source>
</reference>
<dbReference type="Proteomes" id="UP000475862">
    <property type="component" value="Unassembled WGS sequence"/>
</dbReference>